<evidence type="ECO:0000256" key="1">
    <source>
        <dbReference type="SAM" id="MobiDB-lite"/>
    </source>
</evidence>
<proteinExistence type="predicted"/>
<name>A0AAV7FAM3_ARIFI</name>
<dbReference type="AlphaFoldDB" id="A0AAV7FAM3"/>
<feature type="compositionally biased region" description="Basic and acidic residues" evidence="1">
    <location>
        <begin position="149"/>
        <end position="163"/>
    </location>
</feature>
<sequence length="299" mass="33521">MGVPLDSSTSLYCDNKSAMQIAHNAVFHERTKHIEVDCHFIRHHCAVGTVHLVYVPSETQVVDLFTKSLTPECRIHAPEDSYRHGRAADTESFGGESAFGSGGVGVGELDVAEIFGQQEAGMGKSLAFPWQIWEEQGWVKEEEERFLPQRIRESSHPLSKTKDTLGGAPGERDREGDIVANRMVLARRTQLDFFGSRVAHLGSTLKKPSKFPAEEDRTQEEEEEEDGGVEKPWTTLQTGSRRHGIAGNVSGEEKGRDSGVKWERKKRKFEIKKFSKYSNKEEAVLFDLGTFTDNKNTLL</sequence>
<dbReference type="CDD" id="cd09272">
    <property type="entry name" value="RNase_HI_RT_Ty1"/>
    <property type="match status" value="1"/>
</dbReference>
<protein>
    <submittedName>
        <fullName evidence="2">Uncharacterized protein</fullName>
    </submittedName>
</protein>
<reference evidence="2 3" key="1">
    <citation type="submission" date="2021-07" db="EMBL/GenBank/DDBJ databases">
        <title>The Aristolochia fimbriata genome: insights into angiosperm evolution, floral development and chemical biosynthesis.</title>
        <authorList>
            <person name="Jiao Y."/>
        </authorList>
    </citation>
    <scope>NUCLEOTIDE SEQUENCE [LARGE SCALE GENOMIC DNA]</scope>
    <source>
        <strain evidence="2">IBCAS-2021</strain>
        <tissue evidence="2">Leaf</tissue>
    </source>
</reference>
<accession>A0AAV7FAM3</accession>
<keyword evidence="3" id="KW-1185">Reference proteome</keyword>
<organism evidence="2 3">
    <name type="scientific">Aristolochia fimbriata</name>
    <name type="common">White veined hardy Dutchman's pipe vine</name>
    <dbReference type="NCBI Taxonomy" id="158543"/>
    <lineage>
        <taxon>Eukaryota</taxon>
        <taxon>Viridiplantae</taxon>
        <taxon>Streptophyta</taxon>
        <taxon>Embryophyta</taxon>
        <taxon>Tracheophyta</taxon>
        <taxon>Spermatophyta</taxon>
        <taxon>Magnoliopsida</taxon>
        <taxon>Magnoliidae</taxon>
        <taxon>Piperales</taxon>
        <taxon>Aristolochiaceae</taxon>
        <taxon>Aristolochia</taxon>
    </lineage>
</organism>
<feature type="region of interest" description="Disordered" evidence="1">
    <location>
        <begin position="205"/>
        <end position="262"/>
    </location>
</feature>
<dbReference type="Proteomes" id="UP000825729">
    <property type="component" value="Unassembled WGS sequence"/>
</dbReference>
<feature type="compositionally biased region" description="Basic and acidic residues" evidence="1">
    <location>
        <begin position="251"/>
        <end position="262"/>
    </location>
</feature>
<evidence type="ECO:0000313" key="2">
    <source>
        <dbReference type="EMBL" id="KAG9457993.1"/>
    </source>
</evidence>
<gene>
    <name evidence="2" type="ORF">H6P81_002501</name>
</gene>
<feature type="compositionally biased region" description="Acidic residues" evidence="1">
    <location>
        <begin position="217"/>
        <end position="227"/>
    </location>
</feature>
<comment type="caution">
    <text evidence="2">The sequence shown here is derived from an EMBL/GenBank/DDBJ whole genome shotgun (WGS) entry which is preliminary data.</text>
</comment>
<feature type="region of interest" description="Disordered" evidence="1">
    <location>
        <begin position="149"/>
        <end position="175"/>
    </location>
</feature>
<evidence type="ECO:0000313" key="3">
    <source>
        <dbReference type="Proteomes" id="UP000825729"/>
    </source>
</evidence>
<dbReference type="EMBL" id="JAINDJ010000002">
    <property type="protein sequence ID" value="KAG9457993.1"/>
    <property type="molecule type" value="Genomic_DNA"/>
</dbReference>